<feature type="transmembrane region" description="Helical" evidence="9">
    <location>
        <begin position="50"/>
        <end position="72"/>
    </location>
</feature>
<dbReference type="InterPro" id="IPR025720">
    <property type="entry name" value="RibU"/>
</dbReference>
<evidence type="ECO:0000256" key="1">
    <source>
        <dbReference type="ARBA" id="ARBA00004651"/>
    </source>
</evidence>
<dbReference type="Gene3D" id="1.10.1760.20">
    <property type="match status" value="1"/>
</dbReference>
<accession>A0A0M2NI03</accession>
<feature type="transmembrane region" description="Helical" evidence="9">
    <location>
        <begin position="15"/>
        <end position="38"/>
    </location>
</feature>
<organism evidence="10 11">
    <name type="scientific">Christensenella hongkongensis</name>
    <dbReference type="NCBI Taxonomy" id="270498"/>
    <lineage>
        <taxon>Bacteria</taxon>
        <taxon>Bacillati</taxon>
        <taxon>Bacillota</taxon>
        <taxon>Clostridia</taxon>
        <taxon>Christensenellales</taxon>
        <taxon>Christensenellaceae</taxon>
        <taxon>Christensenella</taxon>
    </lineage>
</organism>
<evidence type="ECO:0000256" key="2">
    <source>
        <dbReference type="ARBA" id="ARBA00005540"/>
    </source>
</evidence>
<evidence type="ECO:0000256" key="5">
    <source>
        <dbReference type="ARBA" id="ARBA00022692"/>
    </source>
</evidence>
<evidence type="ECO:0000256" key="9">
    <source>
        <dbReference type="SAM" id="Phobius"/>
    </source>
</evidence>
<evidence type="ECO:0000256" key="8">
    <source>
        <dbReference type="PIRNR" id="PIRNR037778"/>
    </source>
</evidence>
<keyword evidence="6 9" id="KW-1133">Transmembrane helix</keyword>
<protein>
    <recommendedName>
        <fullName evidence="8">Riboflavin transporter</fullName>
    </recommendedName>
</protein>
<dbReference type="Proteomes" id="UP000034076">
    <property type="component" value="Unassembled WGS sequence"/>
</dbReference>
<dbReference type="GO" id="GO:0032217">
    <property type="term" value="F:riboflavin transmembrane transporter activity"/>
    <property type="evidence" value="ECO:0007669"/>
    <property type="project" value="UniProtKB-UniRule"/>
</dbReference>
<keyword evidence="4 8" id="KW-1003">Cell membrane</keyword>
<feature type="transmembrane region" description="Helical" evidence="9">
    <location>
        <begin position="78"/>
        <end position="101"/>
    </location>
</feature>
<feature type="transmembrane region" description="Helical" evidence="9">
    <location>
        <begin position="147"/>
        <end position="174"/>
    </location>
</feature>
<dbReference type="EMBL" id="LAYJ01000033">
    <property type="protein sequence ID" value="KKI52164.1"/>
    <property type="molecule type" value="Genomic_DNA"/>
</dbReference>
<keyword evidence="5 9" id="KW-0812">Transmembrane</keyword>
<evidence type="ECO:0000256" key="4">
    <source>
        <dbReference type="ARBA" id="ARBA00022475"/>
    </source>
</evidence>
<dbReference type="AlphaFoldDB" id="A0A0M2NI03"/>
<dbReference type="PANTHER" id="PTHR38438">
    <property type="entry name" value="RIBOFLAVIN TRANSPORTER RIBU"/>
    <property type="match status" value="1"/>
</dbReference>
<dbReference type="PATRIC" id="fig|270498.16.peg.2880"/>
<gene>
    <name evidence="10" type="ORF">CHK_0272</name>
</gene>
<evidence type="ECO:0000256" key="3">
    <source>
        <dbReference type="ARBA" id="ARBA00022448"/>
    </source>
</evidence>
<comment type="function">
    <text evidence="8">Probably a riboflavin-binding protein that interacts with the energy-coupling factor (ECF) ABC-transporter complex.</text>
</comment>
<dbReference type="GO" id="GO:0005886">
    <property type="term" value="C:plasma membrane"/>
    <property type="evidence" value="ECO:0007669"/>
    <property type="project" value="UniProtKB-SubCell"/>
</dbReference>
<dbReference type="OrthoDB" id="9809216at2"/>
<dbReference type="Pfam" id="PF12822">
    <property type="entry name" value="ECF_trnsprt"/>
    <property type="match status" value="1"/>
</dbReference>
<keyword evidence="7 8" id="KW-0472">Membrane</keyword>
<comment type="similarity">
    <text evidence="2 8">Belongs to the prokaryotic riboflavin transporter (P-RFT) (TC 2.A.87) family.</text>
</comment>
<dbReference type="RefSeq" id="WP_046442282.1">
    <property type="nucleotide sequence ID" value="NZ_CAUERS010000166.1"/>
</dbReference>
<evidence type="ECO:0000313" key="11">
    <source>
        <dbReference type="Proteomes" id="UP000034076"/>
    </source>
</evidence>
<keyword evidence="11" id="KW-1185">Reference proteome</keyword>
<dbReference type="PANTHER" id="PTHR38438:SF1">
    <property type="entry name" value="RIBOFLAVIN TRANSPORTER RIBU"/>
    <property type="match status" value="1"/>
</dbReference>
<evidence type="ECO:0000256" key="6">
    <source>
        <dbReference type="ARBA" id="ARBA00022989"/>
    </source>
</evidence>
<comment type="caution">
    <text evidence="10">The sequence shown here is derived from an EMBL/GenBank/DDBJ whole genome shotgun (WGS) entry which is preliminary data.</text>
</comment>
<dbReference type="STRING" id="270498.CHK_0272"/>
<evidence type="ECO:0000313" key="10">
    <source>
        <dbReference type="EMBL" id="KKI52164.1"/>
    </source>
</evidence>
<keyword evidence="3 8" id="KW-0813">Transport</keyword>
<proteinExistence type="inferred from homology"/>
<reference evidence="10 11" key="1">
    <citation type="submission" date="2015-04" db="EMBL/GenBank/DDBJ databases">
        <title>Draft genome sequence of bacteremic isolate Catabacter hongkongensis type strain HKU16T.</title>
        <authorList>
            <person name="Lau S.K."/>
            <person name="Teng J.L."/>
            <person name="Huang Y."/>
            <person name="Curreem S.O."/>
            <person name="Tsui S.K."/>
            <person name="Woo P.C."/>
        </authorList>
    </citation>
    <scope>NUCLEOTIDE SEQUENCE [LARGE SCALE GENOMIC DNA]</scope>
    <source>
        <strain evidence="10 11">HKU16</strain>
    </source>
</reference>
<name>A0A0M2NI03_9FIRM</name>
<comment type="subcellular location">
    <subcellularLocation>
        <location evidence="1">Cell membrane</location>
        <topology evidence="1">Multi-pass membrane protein</topology>
    </subcellularLocation>
</comment>
<feature type="transmembrane region" description="Helical" evidence="9">
    <location>
        <begin position="113"/>
        <end position="135"/>
    </location>
</feature>
<dbReference type="PIRSF" id="PIRSF037778">
    <property type="entry name" value="UCP037778_transp_RibU"/>
    <property type="match status" value="1"/>
</dbReference>
<evidence type="ECO:0000256" key="7">
    <source>
        <dbReference type="ARBA" id="ARBA00023136"/>
    </source>
</evidence>
<dbReference type="InterPro" id="IPR024529">
    <property type="entry name" value="ECF_trnsprt_substrate-spec"/>
</dbReference>
<sequence>MNSLVEKPKFTTRNITSIAVMAALSIVLVYLVRIPMFLPFLEYDPADIPIFITAFAFGPGVGFILTVIVSVLQGLTVSASSGVIGILMHIVATGSFVLVAGNIYKRNKTRKNAVVALAVGVAVWTVMMVVWNIIITPIFMGVPREQVLTLIVPAILPFNLIKAGINAAITFALYKSVGKLFRIPETPPKKQCTAEE</sequence>